<protein>
    <submittedName>
        <fullName evidence="2">Uncharacterized protein</fullName>
    </submittedName>
</protein>
<reference evidence="2 3" key="1">
    <citation type="submission" date="2018-06" db="EMBL/GenBank/DDBJ databases">
        <title>Marinomonas sp. YLB-05 draft genome sequence.</title>
        <authorList>
            <person name="Yu L."/>
            <person name="Tang X."/>
        </authorList>
    </citation>
    <scope>NUCLEOTIDE SEQUENCE [LARGE SCALE GENOMIC DNA]</scope>
    <source>
        <strain evidence="2 3">YLB-05</strain>
    </source>
</reference>
<evidence type="ECO:0000256" key="1">
    <source>
        <dbReference type="SAM" id="MobiDB-lite"/>
    </source>
</evidence>
<feature type="region of interest" description="Disordered" evidence="1">
    <location>
        <begin position="13"/>
        <end position="47"/>
    </location>
</feature>
<feature type="compositionally biased region" description="Basic and acidic residues" evidence="1">
    <location>
        <begin position="26"/>
        <end position="44"/>
    </location>
</feature>
<keyword evidence="3" id="KW-1185">Reference proteome</keyword>
<evidence type="ECO:0000313" key="3">
    <source>
        <dbReference type="Proteomes" id="UP000254326"/>
    </source>
</evidence>
<evidence type="ECO:0000313" key="2">
    <source>
        <dbReference type="EMBL" id="RDL42682.1"/>
    </source>
</evidence>
<organism evidence="2 3">
    <name type="scientific">Marinomonas piezotolerans</name>
    <dbReference type="NCBI Taxonomy" id="2213058"/>
    <lineage>
        <taxon>Bacteria</taxon>
        <taxon>Pseudomonadati</taxon>
        <taxon>Pseudomonadota</taxon>
        <taxon>Gammaproteobacteria</taxon>
        <taxon>Oceanospirillales</taxon>
        <taxon>Oceanospirillaceae</taxon>
        <taxon>Marinomonas</taxon>
    </lineage>
</organism>
<sequence>MALSVFLLVGGCATSPNEANTPSNEPKVEQTNDRQSDSEGKDAESGSGVSAVALGGVIQMLFLLL</sequence>
<name>A0A370U4H7_9GAMM</name>
<accession>A0A370U4H7</accession>
<feature type="compositionally biased region" description="Polar residues" evidence="1">
    <location>
        <begin position="14"/>
        <end position="24"/>
    </location>
</feature>
<comment type="caution">
    <text evidence="2">The sequence shown here is derived from an EMBL/GenBank/DDBJ whole genome shotgun (WGS) entry which is preliminary data.</text>
</comment>
<dbReference type="Proteomes" id="UP000254326">
    <property type="component" value="Unassembled WGS sequence"/>
</dbReference>
<proteinExistence type="predicted"/>
<dbReference type="EMBL" id="QKRA01000016">
    <property type="protein sequence ID" value="RDL42682.1"/>
    <property type="molecule type" value="Genomic_DNA"/>
</dbReference>
<dbReference type="AlphaFoldDB" id="A0A370U4H7"/>
<gene>
    <name evidence="2" type="ORF">DN730_18425</name>
</gene>